<keyword evidence="4" id="KW-0238">DNA-binding</keyword>
<dbReference type="Proteomes" id="UP001221757">
    <property type="component" value="Unassembled WGS sequence"/>
</dbReference>
<keyword evidence="6" id="KW-0539">Nucleus</keyword>
<keyword evidence="9" id="KW-1185">Reference proteome</keyword>
<dbReference type="EMBL" id="JARKIE010000013">
    <property type="protein sequence ID" value="KAJ7703166.1"/>
    <property type="molecule type" value="Genomic_DNA"/>
</dbReference>
<dbReference type="GO" id="GO:0060261">
    <property type="term" value="P:positive regulation of transcription initiation by RNA polymerase II"/>
    <property type="evidence" value="ECO:0007669"/>
    <property type="project" value="InterPro"/>
</dbReference>
<reference evidence="8" key="1">
    <citation type="submission" date="2023-03" db="EMBL/GenBank/DDBJ databases">
        <title>Massive genome expansion in bonnet fungi (Mycena s.s.) driven by repeated elements and novel gene families across ecological guilds.</title>
        <authorList>
            <consortium name="Lawrence Berkeley National Laboratory"/>
            <person name="Harder C.B."/>
            <person name="Miyauchi S."/>
            <person name="Viragh M."/>
            <person name="Kuo A."/>
            <person name="Thoen E."/>
            <person name="Andreopoulos B."/>
            <person name="Lu D."/>
            <person name="Skrede I."/>
            <person name="Drula E."/>
            <person name="Henrissat B."/>
            <person name="Morin E."/>
            <person name="Kohler A."/>
            <person name="Barry K."/>
            <person name="LaButti K."/>
            <person name="Morin E."/>
            <person name="Salamov A."/>
            <person name="Lipzen A."/>
            <person name="Mereny Z."/>
            <person name="Hegedus B."/>
            <person name="Baldrian P."/>
            <person name="Stursova M."/>
            <person name="Weitz H."/>
            <person name="Taylor A."/>
            <person name="Grigoriev I.V."/>
            <person name="Nagy L.G."/>
            <person name="Martin F."/>
            <person name="Kauserud H."/>
        </authorList>
    </citation>
    <scope>NUCLEOTIDE SEQUENCE</scope>
    <source>
        <strain evidence="8">CBHHK067</strain>
    </source>
</reference>
<protein>
    <submittedName>
        <fullName evidence="8">Transcriptional Coactivator p15-domain-containing protein</fullName>
    </submittedName>
</protein>
<dbReference type="InterPro" id="IPR003173">
    <property type="entry name" value="PC4_C"/>
</dbReference>
<sequence length="87" mass="9970">EGEKFIDLGKNKRATVRRFKGTTLIDIREFYLDKASGEQKPGKKGISLGLDQVSIRYITYLLLNVAQQWTELQRVAPTLDKLAKEMK</sequence>
<dbReference type="Pfam" id="PF02229">
    <property type="entry name" value="PC4"/>
    <property type="match status" value="1"/>
</dbReference>
<feature type="non-terminal residue" evidence="8">
    <location>
        <position position="1"/>
    </location>
</feature>
<comment type="subcellular location">
    <subcellularLocation>
        <location evidence="1">Nucleus</location>
    </subcellularLocation>
</comment>
<dbReference type="InterPro" id="IPR045125">
    <property type="entry name" value="Sub1/Tcp4-like"/>
</dbReference>
<evidence type="ECO:0000256" key="6">
    <source>
        <dbReference type="ARBA" id="ARBA00023242"/>
    </source>
</evidence>
<dbReference type="SUPFAM" id="SSF54447">
    <property type="entry name" value="ssDNA-binding transcriptional regulator domain"/>
    <property type="match status" value="1"/>
</dbReference>
<proteinExistence type="inferred from homology"/>
<evidence type="ECO:0000256" key="5">
    <source>
        <dbReference type="ARBA" id="ARBA00023163"/>
    </source>
</evidence>
<evidence type="ECO:0000259" key="7">
    <source>
        <dbReference type="Pfam" id="PF02229"/>
    </source>
</evidence>
<dbReference type="PANTHER" id="PTHR13215">
    <property type="entry name" value="RNA POLYMERASE II TRANSCRIPTIONAL COACTIVATOR"/>
    <property type="match status" value="1"/>
</dbReference>
<feature type="domain" description="Transcriptional coactivator p15 (PC4) C-terminal" evidence="7">
    <location>
        <begin position="7"/>
        <end position="53"/>
    </location>
</feature>
<comment type="similarity">
    <text evidence="2">Belongs to the transcriptional coactivator PC4 family.</text>
</comment>
<evidence type="ECO:0000256" key="4">
    <source>
        <dbReference type="ARBA" id="ARBA00023125"/>
    </source>
</evidence>
<accession>A0AAD7DZV6</accession>
<dbReference type="AlphaFoldDB" id="A0AAD7DZV6"/>
<dbReference type="GO" id="GO:0003713">
    <property type="term" value="F:transcription coactivator activity"/>
    <property type="evidence" value="ECO:0007669"/>
    <property type="project" value="InterPro"/>
</dbReference>
<evidence type="ECO:0000256" key="1">
    <source>
        <dbReference type="ARBA" id="ARBA00004123"/>
    </source>
</evidence>
<dbReference type="GO" id="GO:0005634">
    <property type="term" value="C:nucleus"/>
    <property type="evidence" value="ECO:0007669"/>
    <property type="project" value="UniProtKB-SubCell"/>
</dbReference>
<evidence type="ECO:0000313" key="8">
    <source>
        <dbReference type="EMBL" id="KAJ7703166.1"/>
    </source>
</evidence>
<name>A0AAD7DZV6_MYCRO</name>
<dbReference type="GO" id="GO:0003677">
    <property type="term" value="F:DNA binding"/>
    <property type="evidence" value="ECO:0007669"/>
    <property type="project" value="UniProtKB-KW"/>
</dbReference>
<comment type="caution">
    <text evidence="8">The sequence shown here is derived from an EMBL/GenBank/DDBJ whole genome shotgun (WGS) entry which is preliminary data.</text>
</comment>
<organism evidence="8 9">
    <name type="scientific">Mycena rosella</name>
    <name type="common">Pink bonnet</name>
    <name type="synonym">Agaricus rosellus</name>
    <dbReference type="NCBI Taxonomy" id="1033263"/>
    <lineage>
        <taxon>Eukaryota</taxon>
        <taxon>Fungi</taxon>
        <taxon>Dikarya</taxon>
        <taxon>Basidiomycota</taxon>
        <taxon>Agaricomycotina</taxon>
        <taxon>Agaricomycetes</taxon>
        <taxon>Agaricomycetidae</taxon>
        <taxon>Agaricales</taxon>
        <taxon>Marasmiineae</taxon>
        <taxon>Mycenaceae</taxon>
        <taxon>Mycena</taxon>
    </lineage>
</organism>
<dbReference type="InterPro" id="IPR009044">
    <property type="entry name" value="ssDNA-bd_transcriptional_reg"/>
</dbReference>
<dbReference type="Gene3D" id="2.30.31.10">
    <property type="entry name" value="Transcriptional Coactivator Pc4, Chain A"/>
    <property type="match status" value="1"/>
</dbReference>
<gene>
    <name evidence="8" type="ORF">B0H17DRAFT_922530</name>
</gene>
<evidence type="ECO:0000256" key="3">
    <source>
        <dbReference type="ARBA" id="ARBA00023015"/>
    </source>
</evidence>
<evidence type="ECO:0000256" key="2">
    <source>
        <dbReference type="ARBA" id="ARBA00009001"/>
    </source>
</evidence>
<evidence type="ECO:0000313" key="9">
    <source>
        <dbReference type="Proteomes" id="UP001221757"/>
    </source>
</evidence>
<keyword evidence="3" id="KW-0805">Transcription regulation</keyword>
<keyword evidence="5" id="KW-0804">Transcription</keyword>